<protein>
    <submittedName>
        <fullName evidence="1">Uncharacterized protein</fullName>
    </submittedName>
</protein>
<accession>A0A0D3AK79</accession>
<evidence type="ECO:0000313" key="2">
    <source>
        <dbReference type="Proteomes" id="UP000032141"/>
    </source>
</evidence>
<name>A0A0D3AK79_BRAOL</name>
<sequence>MVFDLMEEEYQVLNRYSSGSYNCFCWLYGQRAVLKFAQYIGAKCHCWKTHS</sequence>
<reference evidence="1 2" key="1">
    <citation type="journal article" date="2014" name="Genome Biol.">
        <title>Transcriptome and methylome profiling reveals relics of genome dominance in the mesopolyploid Brassica oleracea.</title>
        <authorList>
            <person name="Parkin I.A."/>
            <person name="Koh C."/>
            <person name="Tang H."/>
            <person name="Robinson S.J."/>
            <person name="Kagale S."/>
            <person name="Clarke W.E."/>
            <person name="Town C.D."/>
            <person name="Nixon J."/>
            <person name="Krishnakumar V."/>
            <person name="Bidwell S.L."/>
            <person name="Denoeud F."/>
            <person name="Belcram H."/>
            <person name="Links M.G."/>
            <person name="Just J."/>
            <person name="Clarke C."/>
            <person name="Bender T."/>
            <person name="Huebert T."/>
            <person name="Mason A.S."/>
            <person name="Pires J.C."/>
            <person name="Barker G."/>
            <person name="Moore J."/>
            <person name="Walley P.G."/>
            <person name="Manoli S."/>
            <person name="Batley J."/>
            <person name="Edwards D."/>
            <person name="Nelson M.N."/>
            <person name="Wang X."/>
            <person name="Paterson A.H."/>
            <person name="King G."/>
            <person name="Bancroft I."/>
            <person name="Chalhoub B."/>
            <person name="Sharpe A.G."/>
        </authorList>
    </citation>
    <scope>NUCLEOTIDE SEQUENCE</scope>
    <source>
        <strain evidence="1 2">cv. TO1000</strain>
    </source>
</reference>
<dbReference type="AlphaFoldDB" id="A0A0D3AK79"/>
<keyword evidence="2" id="KW-1185">Reference proteome</keyword>
<dbReference type="HOGENOM" id="CLU_3109195_0_0_1"/>
<evidence type="ECO:0000313" key="1">
    <source>
        <dbReference type="EnsemblPlants" id="Bo2g022060.1"/>
    </source>
</evidence>
<dbReference type="EnsemblPlants" id="Bo2g022060.1">
    <property type="protein sequence ID" value="Bo2g022060.1"/>
    <property type="gene ID" value="Bo2g022060"/>
</dbReference>
<reference evidence="1" key="2">
    <citation type="submission" date="2015-03" db="UniProtKB">
        <authorList>
            <consortium name="EnsemblPlants"/>
        </authorList>
    </citation>
    <scope>IDENTIFICATION</scope>
</reference>
<dbReference type="Gramene" id="Bo2g022060.1">
    <property type="protein sequence ID" value="Bo2g022060.1"/>
    <property type="gene ID" value="Bo2g022060"/>
</dbReference>
<dbReference type="Proteomes" id="UP000032141">
    <property type="component" value="Chromosome C2"/>
</dbReference>
<organism evidence="1 2">
    <name type="scientific">Brassica oleracea var. oleracea</name>
    <dbReference type="NCBI Taxonomy" id="109376"/>
    <lineage>
        <taxon>Eukaryota</taxon>
        <taxon>Viridiplantae</taxon>
        <taxon>Streptophyta</taxon>
        <taxon>Embryophyta</taxon>
        <taxon>Tracheophyta</taxon>
        <taxon>Spermatophyta</taxon>
        <taxon>Magnoliopsida</taxon>
        <taxon>eudicotyledons</taxon>
        <taxon>Gunneridae</taxon>
        <taxon>Pentapetalae</taxon>
        <taxon>rosids</taxon>
        <taxon>malvids</taxon>
        <taxon>Brassicales</taxon>
        <taxon>Brassicaceae</taxon>
        <taxon>Brassiceae</taxon>
        <taxon>Brassica</taxon>
    </lineage>
</organism>
<proteinExistence type="predicted"/>